<accession>A0A1V0SEC2</accession>
<reference evidence="1" key="1">
    <citation type="journal article" date="2017" name="Science">
        <title>Giant viruses with an expanded complement of translation system components.</title>
        <authorList>
            <person name="Schulz F."/>
            <person name="Yutin N."/>
            <person name="Ivanova N.N."/>
            <person name="Ortega D.R."/>
            <person name="Lee T.K."/>
            <person name="Vierheilig J."/>
            <person name="Daims H."/>
            <person name="Horn M."/>
            <person name="Wagner M."/>
            <person name="Jensen G.J."/>
            <person name="Kyrpides N.C."/>
            <person name="Koonin E.V."/>
            <person name="Woyke T."/>
        </authorList>
    </citation>
    <scope>NUCLEOTIDE SEQUENCE</scope>
    <source>
        <strain evidence="1">ILV1</strain>
    </source>
</reference>
<protein>
    <submittedName>
        <fullName evidence="1">Uncharacterized protein</fullName>
    </submittedName>
</protein>
<organism evidence="1">
    <name type="scientific">Indivirus ILV1</name>
    <dbReference type="NCBI Taxonomy" id="1977633"/>
    <lineage>
        <taxon>Viruses</taxon>
        <taxon>Varidnaviria</taxon>
        <taxon>Bamfordvirae</taxon>
        <taxon>Nucleocytoviricota</taxon>
        <taxon>Megaviricetes</taxon>
        <taxon>Imitervirales</taxon>
        <taxon>Mimiviridae</taxon>
        <taxon>Klosneuvirinae</taxon>
        <taxon>Indivirus</taxon>
    </lineage>
</organism>
<proteinExistence type="predicted"/>
<dbReference type="EMBL" id="KY684095">
    <property type="protein sequence ID" value="ARF10063.1"/>
    <property type="molecule type" value="Genomic_DNA"/>
</dbReference>
<gene>
    <name evidence="1" type="ORF">Indivirus_11_7</name>
</gene>
<sequence length="64" mass="7633">MLQIFFAYYDVSVFKQIMSNIKISPFSTKQKKPIYTKSDKDNFVYPFTAWGMCKHLEVKVKEPF</sequence>
<name>A0A1V0SEC2_9VIRU</name>
<evidence type="ECO:0000313" key="1">
    <source>
        <dbReference type="EMBL" id="ARF10063.1"/>
    </source>
</evidence>